<dbReference type="OrthoDB" id="5982705at2759"/>
<dbReference type="PRINTS" id="PR00259">
    <property type="entry name" value="TMFOUR"/>
</dbReference>
<evidence type="ECO:0008006" key="9">
    <source>
        <dbReference type="Google" id="ProtNLM"/>
    </source>
</evidence>
<dbReference type="PANTHER" id="PTHR19282">
    <property type="entry name" value="TETRASPANIN"/>
    <property type="match status" value="1"/>
</dbReference>
<evidence type="ECO:0000313" key="8">
    <source>
        <dbReference type="Proteomes" id="UP000794436"/>
    </source>
</evidence>
<dbReference type="AlphaFoldDB" id="A0A8K1FLC0"/>
<comment type="caution">
    <text evidence="7">The sequence shown here is derived from an EMBL/GenBank/DDBJ whole genome shotgun (WGS) entry which is preliminary data.</text>
</comment>
<evidence type="ECO:0000313" key="7">
    <source>
        <dbReference type="EMBL" id="TMW68085.1"/>
    </source>
</evidence>
<organism evidence="7 8">
    <name type="scientific">Pythium oligandrum</name>
    <name type="common">Mycoparasitic fungus</name>
    <dbReference type="NCBI Taxonomy" id="41045"/>
    <lineage>
        <taxon>Eukaryota</taxon>
        <taxon>Sar</taxon>
        <taxon>Stramenopiles</taxon>
        <taxon>Oomycota</taxon>
        <taxon>Peronosporomycetes</taxon>
        <taxon>Pythiales</taxon>
        <taxon>Pythiaceae</taxon>
        <taxon>Pythium</taxon>
    </lineage>
</organism>
<feature type="transmembrane region" description="Helical" evidence="6">
    <location>
        <begin position="12"/>
        <end position="36"/>
    </location>
</feature>
<evidence type="ECO:0000256" key="2">
    <source>
        <dbReference type="ARBA" id="ARBA00022692"/>
    </source>
</evidence>
<feature type="transmembrane region" description="Helical" evidence="6">
    <location>
        <begin position="79"/>
        <end position="101"/>
    </location>
</feature>
<protein>
    <recommendedName>
        <fullName evidence="9">Tetraspanin</fullName>
    </recommendedName>
</protein>
<sequence length="322" mass="35727">MGASTWRTLSRGILVFSNVLFLLLGTVLVALGGYTISRPDLNEFADGGISGAIITCGSLILLIALLGCCGAQWDSKVFLFPYATLVVVSVIGQFVLAGFMFHVHGTLVEASKYHFDLSKLSEGDRNVLKWINHRFEAAYNECGLDIDLNLSVQNQALVATCANQSFEWFANFIERNCRVSADDLQLGSDFMRCAGANFSLSDELTEHTMICACEARMINFVNDQSMLIAVFVFTIAFFEIMLVLLSCYVMCTRRTRRHGYQEIRMPVKQQQPYNPHPRNYYPPAGNSNQSLQASLQAQPSYSAMSNSPSKDRSAVTARPVYG</sequence>
<proteinExistence type="predicted"/>
<feature type="transmembrane region" description="Helical" evidence="6">
    <location>
        <begin position="226"/>
        <end position="251"/>
    </location>
</feature>
<gene>
    <name evidence="7" type="ORF">Poli38472_007757</name>
</gene>
<keyword evidence="8" id="KW-1185">Reference proteome</keyword>
<dbReference type="Pfam" id="PF00335">
    <property type="entry name" value="Tetraspanin"/>
    <property type="match status" value="1"/>
</dbReference>
<dbReference type="InterPro" id="IPR018499">
    <property type="entry name" value="Tetraspanin/Peripherin"/>
</dbReference>
<keyword evidence="3 6" id="KW-1133">Transmembrane helix</keyword>
<dbReference type="PANTHER" id="PTHR19282:SF551">
    <property type="entry name" value="RE08073P-RELATED"/>
    <property type="match status" value="1"/>
</dbReference>
<feature type="transmembrane region" description="Helical" evidence="6">
    <location>
        <begin position="48"/>
        <end position="67"/>
    </location>
</feature>
<evidence type="ECO:0000256" key="3">
    <source>
        <dbReference type="ARBA" id="ARBA00022989"/>
    </source>
</evidence>
<feature type="compositionally biased region" description="Low complexity" evidence="5">
    <location>
        <begin position="269"/>
        <end position="300"/>
    </location>
</feature>
<feature type="region of interest" description="Disordered" evidence="5">
    <location>
        <begin position="262"/>
        <end position="322"/>
    </location>
</feature>
<dbReference type="GO" id="GO:0005886">
    <property type="term" value="C:plasma membrane"/>
    <property type="evidence" value="ECO:0007669"/>
    <property type="project" value="TreeGrafter"/>
</dbReference>
<evidence type="ECO:0000256" key="1">
    <source>
        <dbReference type="ARBA" id="ARBA00004141"/>
    </source>
</evidence>
<accession>A0A8K1FLC0</accession>
<keyword evidence="2 6" id="KW-0812">Transmembrane</keyword>
<name>A0A8K1FLC0_PYTOL</name>
<evidence type="ECO:0000256" key="6">
    <source>
        <dbReference type="SAM" id="Phobius"/>
    </source>
</evidence>
<keyword evidence="4 6" id="KW-0472">Membrane</keyword>
<reference evidence="7" key="1">
    <citation type="submission" date="2019-03" db="EMBL/GenBank/DDBJ databases">
        <title>Long read genome sequence of the mycoparasitic Pythium oligandrum ATCC 38472 isolated from sugarbeet rhizosphere.</title>
        <authorList>
            <person name="Gaulin E."/>
        </authorList>
    </citation>
    <scope>NUCLEOTIDE SEQUENCE</scope>
    <source>
        <strain evidence="7">ATCC 38472_TT</strain>
    </source>
</reference>
<evidence type="ECO:0000256" key="5">
    <source>
        <dbReference type="SAM" id="MobiDB-lite"/>
    </source>
</evidence>
<evidence type="ECO:0000256" key="4">
    <source>
        <dbReference type="ARBA" id="ARBA00023136"/>
    </source>
</evidence>
<dbReference type="Proteomes" id="UP000794436">
    <property type="component" value="Unassembled WGS sequence"/>
</dbReference>
<comment type="subcellular location">
    <subcellularLocation>
        <location evidence="1">Membrane</location>
        <topology evidence="1">Multi-pass membrane protein</topology>
    </subcellularLocation>
</comment>
<dbReference type="EMBL" id="SPLM01000003">
    <property type="protein sequence ID" value="TMW68085.1"/>
    <property type="molecule type" value="Genomic_DNA"/>
</dbReference>